<dbReference type="Gene3D" id="3.40.190.10">
    <property type="entry name" value="Periplasmic binding protein-like II"/>
    <property type="match status" value="2"/>
</dbReference>
<dbReference type="PANTHER" id="PTHR43649:SF14">
    <property type="entry name" value="BLR3389 PROTEIN"/>
    <property type="match status" value="1"/>
</dbReference>
<dbReference type="SUPFAM" id="SSF53850">
    <property type="entry name" value="Periplasmic binding protein-like II"/>
    <property type="match status" value="1"/>
</dbReference>
<feature type="signal peptide" evidence="1">
    <location>
        <begin position="1"/>
        <end position="26"/>
    </location>
</feature>
<comment type="caution">
    <text evidence="2">The sequence shown here is derived from an EMBL/GenBank/DDBJ whole genome shotgun (WGS) entry which is preliminary data.</text>
</comment>
<reference evidence="3" key="1">
    <citation type="journal article" date="2019" name="Int. J. Syst. Evol. Microbiol.">
        <title>The Global Catalogue of Microorganisms (GCM) 10K type strain sequencing project: providing services to taxonomists for standard genome sequencing and annotation.</title>
        <authorList>
            <consortium name="The Broad Institute Genomics Platform"/>
            <consortium name="The Broad Institute Genome Sequencing Center for Infectious Disease"/>
            <person name="Wu L."/>
            <person name="Ma J."/>
        </authorList>
    </citation>
    <scope>NUCLEOTIDE SEQUENCE [LARGE SCALE GENOMIC DNA]</scope>
    <source>
        <strain evidence="3">JCM 12762</strain>
    </source>
</reference>
<organism evidence="2 3">
    <name type="scientific">Rhodoglobus aureus</name>
    <dbReference type="NCBI Taxonomy" id="191497"/>
    <lineage>
        <taxon>Bacteria</taxon>
        <taxon>Bacillati</taxon>
        <taxon>Actinomycetota</taxon>
        <taxon>Actinomycetes</taxon>
        <taxon>Micrococcales</taxon>
        <taxon>Microbacteriaceae</taxon>
        <taxon>Rhodoglobus</taxon>
    </lineage>
</organism>
<evidence type="ECO:0000256" key="1">
    <source>
        <dbReference type="SAM" id="SignalP"/>
    </source>
</evidence>
<sequence>MTDRRKVTTAAVAALSATALILSGCAAGDGGSDDNVLRIAMGSPGEAQIRVWDHVAAQFEAANPDVTVEMNYQDDDLYQTIGLPNLLNGRNAPDIYFEWAGARLEQRAADGFAADLTDAVTTGPIAGLFDEKVFTSLTVDDAVVMVPHAADVANVLWYNEDIFADAGLTPPTTWDELLATCDALDAEGIIPIASGNKDLWAAGNWLAHMTSRVVGEDVYSSALSGETDFNTPEWVEAFGYVKDLADHNCVNESANAVDDNEGAQLFFQGKAAMHAIGSWLVSWAIDEAPELNFDYVNLPSMPGAGDQDSVIGVVTGYVVNAKSSKQDVAAEFLALLNNDENVQAFIGAELTPMALSASTGEDIDSRSAGLIDMLETAPAIVLPPDTGYDLETANALYAALAEVLGGQSTPEDAVAGIDQKLG</sequence>
<dbReference type="InterPro" id="IPR006059">
    <property type="entry name" value="SBP"/>
</dbReference>
<dbReference type="EMBL" id="BAAAKW010000017">
    <property type="protein sequence ID" value="GAA1211797.1"/>
    <property type="molecule type" value="Genomic_DNA"/>
</dbReference>
<accession>A0ABP4G4P1</accession>
<dbReference type="Proteomes" id="UP001500943">
    <property type="component" value="Unassembled WGS sequence"/>
</dbReference>
<dbReference type="PROSITE" id="PS51257">
    <property type="entry name" value="PROKAR_LIPOPROTEIN"/>
    <property type="match status" value="1"/>
</dbReference>
<gene>
    <name evidence="2" type="ORF">GCM10009655_08770</name>
</gene>
<proteinExistence type="predicted"/>
<dbReference type="PANTHER" id="PTHR43649">
    <property type="entry name" value="ARABINOSE-BINDING PROTEIN-RELATED"/>
    <property type="match status" value="1"/>
</dbReference>
<keyword evidence="1" id="KW-0732">Signal</keyword>
<evidence type="ECO:0000313" key="3">
    <source>
        <dbReference type="Proteomes" id="UP001500943"/>
    </source>
</evidence>
<name>A0ABP4G4P1_9MICO</name>
<feature type="chain" id="PRO_5046177962" evidence="1">
    <location>
        <begin position="27"/>
        <end position="422"/>
    </location>
</feature>
<dbReference type="Pfam" id="PF01547">
    <property type="entry name" value="SBP_bac_1"/>
    <property type="match status" value="1"/>
</dbReference>
<evidence type="ECO:0000313" key="2">
    <source>
        <dbReference type="EMBL" id="GAA1211797.1"/>
    </source>
</evidence>
<keyword evidence="3" id="KW-1185">Reference proteome</keyword>
<dbReference type="RefSeq" id="WP_343923536.1">
    <property type="nucleotide sequence ID" value="NZ_BAAAKW010000017.1"/>
</dbReference>
<dbReference type="InterPro" id="IPR050490">
    <property type="entry name" value="Bact_solute-bd_prot1"/>
</dbReference>
<protein>
    <submittedName>
        <fullName evidence="2">Extracellular solute-binding protein</fullName>
    </submittedName>
</protein>